<dbReference type="Proteomes" id="UP000007115">
    <property type="component" value="Unassembled WGS sequence"/>
</dbReference>
<dbReference type="VEuPathDB" id="FungiDB:TRIVIDRAFT_75597"/>
<dbReference type="AlphaFoldDB" id="G9N7H1"/>
<dbReference type="PANTHER" id="PTHR39290:SF6">
    <property type="entry name" value="S-ADENOSYL-L-METHIONINE-DEPENDENT METHYLTRANSFERASES SUPERFAMILY PROTEIN"/>
    <property type="match status" value="1"/>
</dbReference>
<dbReference type="RefSeq" id="XP_013951143.1">
    <property type="nucleotide sequence ID" value="XM_014095668.1"/>
</dbReference>
<accession>G9N7H1</accession>
<comment type="caution">
    <text evidence="1">The sequence shown here is derived from an EMBL/GenBank/DDBJ whole genome shotgun (WGS) entry which is preliminary data.</text>
</comment>
<dbReference type="InParanoid" id="G9N7H1"/>
<dbReference type="SUPFAM" id="SSF53335">
    <property type="entry name" value="S-adenosyl-L-methionine-dependent methyltransferases"/>
    <property type="match status" value="1"/>
</dbReference>
<dbReference type="GeneID" id="25797775"/>
<dbReference type="OrthoDB" id="5411518at2759"/>
<keyword evidence="2" id="KW-1185">Reference proteome</keyword>
<dbReference type="PANTHER" id="PTHR39290">
    <property type="entry name" value="C3H1-TYPE DOMAIN-CONTAINING PROTEIN-RELATED"/>
    <property type="match status" value="1"/>
</dbReference>
<proteinExistence type="predicted"/>
<evidence type="ECO:0000313" key="1">
    <source>
        <dbReference type="EMBL" id="EHK16937.1"/>
    </source>
</evidence>
<dbReference type="HOGENOM" id="CLU_054799_0_0_1"/>
<dbReference type="eggNOG" id="ENOG502QWNG">
    <property type="taxonomic scope" value="Eukaryota"/>
</dbReference>
<dbReference type="OMA" id="GTQNRNG"/>
<organism evidence="1 2">
    <name type="scientific">Hypocrea virens (strain Gv29-8 / FGSC 10586)</name>
    <name type="common">Gliocladium virens</name>
    <name type="synonym">Trichoderma virens</name>
    <dbReference type="NCBI Taxonomy" id="413071"/>
    <lineage>
        <taxon>Eukaryota</taxon>
        <taxon>Fungi</taxon>
        <taxon>Dikarya</taxon>
        <taxon>Ascomycota</taxon>
        <taxon>Pezizomycotina</taxon>
        <taxon>Sordariomycetes</taxon>
        <taxon>Hypocreomycetidae</taxon>
        <taxon>Hypocreales</taxon>
        <taxon>Hypocreaceae</taxon>
        <taxon>Trichoderma</taxon>
    </lineage>
</organism>
<dbReference type="EMBL" id="ABDF02000089">
    <property type="protein sequence ID" value="EHK16937.1"/>
    <property type="molecule type" value="Genomic_DNA"/>
</dbReference>
<reference evidence="1 2" key="1">
    <citation type="journal article" date="2011" name="Genome Biol.">
        <title>Comparative genome sequence analysis underscores mycoparasitism as the ancestral life style of Trichoderma.</title>
        <authorList>
            <person name="Kubicek C.P."/>
            <person name="Herrera-Estrella A."/>
            <person name="Seidl-Seiboth V."/>
            <person name="Martinez D.A."/>
            <person name="Druzhinina I.S."/>
            <person name="Thon M."/>
            <person name="Zeilinger S."/>
            <person name="Casas-Flores S."/>
            <person name="Horwitz B.A."/>
            <person name="Mukherjee P.K."/>
            <person name="Mukherjee M."/>
            <person name="Kredics L."/>
            <person name="Alcaraz L.D."/>
            <person name="Aerts A."/>
            <person name="Antal Z."/>
            <person name="Atanasova L."/>
            <person name="Cervantes-Badillo M.G."/>
            <person name="Challacombe J."/>
            <person name="Chertkov O."/>
            <person name="McCluskey K."/>
            <person name="Coulpier F."/>
            <person name="Deshpande N."/>
            <person name="von Doehren H."/>
            <person name="Ebbole D.J."/>
            <person name="Esquivel-Naranjo E.U."/>
            <person name="Fekete E."/>
            <person name="Flipphi M."/>
            <person name="Glaser F."/>
            <person name="Gomez-Rodriguez E.Y."/>
            <person name="Gruber S."/>
            <person name="Han C."/>
            <person name="Henrissat B."/>
            <person name="Hermosa R."/>
            <person name="Hernandez-Onate M."/>
            <person name="Karaffa L."/>
            <person name="Kosti I."/>
            <person name="Le Crom S."/>
            <person name="Lindquist E."/>
            <person name="Lucas S."/>
            <person name="Luebeck M."/>
            <person name="Luebeck P.S."/>
            <person name="Margeot A."/>
            <person name="Metz B."/>
            <person name="Misra M."/>
            <person name="Nevalainen H."/>
            <person name="Omann M."/>
            <person name="Packer N."/>
            <person name="Perrone G."/>
            <person name="Uresti-Rivera E.E."/>
            <person name="Salamov A."/>
            <person name="Schmoll M."/>
            <person name="Seiboth B."/>
            <person name="Shapiro H."/>
            <person name="Sukno S."/>
            <person name="Tamayo-Ramos J.A."/>
            <person name="Tisch D."/>
            <person name="Wiest A."/>
            <person name="Wilkinson H.H."/>
            <person name="Zhang M."/>
            <person name="Coutinho P.M."/>
            <person name="Kenerley C.M."/>
            <person name="Monte E."/>
            <person name="Baker S.E."/>
            <person name="Grigoriev I.V."/>
        </authorList>
    </citation>
    <scope>NUCLEOTIDE SEQUENCE [LARGE SCALE GENOMIC DNA]</scope>
    <source>
        <strain evidence="2">Gv29-8 / FGSC 10586</strain>
    </source>
</reference>
<dbReference type="InterPro" id="IPR029063">
    <property type="entry name" value="SAM-dependent_MTases_sf"/>
</dbReference>
<sequence>MSRTPKAPRCVGSPSFVPDEVIQDAPRLQQARELLAANDLYNASRALLSLPERDSFTYHAVTSVKLAEVQHVVGLGGVNGLHTWYRDEDGTAREPPPLPDIEAYISIFSPSTATASALKNFETNAKKASIRSEVARHMAEKRYVHPALASQLTIPKSKQPPSQNPYFDFWAWSCRNLEWCGPCTSSERVATSHHVLPIFMHHFGCATPSHESLQVLRLLADGRAIADMGSGNGYWTFLLRRYGLTVYPVDNMQSEWRVNWVDDTVIMDGVQWLRKNDNGKDLVLLLVYPVVGGGIGGGTEGSFTRGLVDAFQGDTIAVVGTQNANGYTGFKSMTMDVFMEQEHPEWTKVVQIPLPSFAGKDEALYVFQRGGRAPNESS</sequence>
<evidence type="ECO:0000313" key="2">
    <source>
        <dbReference type="Proteomes" id="UP000007115"/>
    </source>
</evidence>
<protein>
    <submittedName>
        <fullName evidence="1">Uncharacterized protein</fullName>
    </submittedName>
</protein>
<name>G9N7H1_HYPVG</name>
<gene>
    <name evidence="1" type="ORF">TRIVIDRAFT_75597</name>
</gene>